<dbReference type="EMBL" id="VFLP01000027">
    <property type="protein sequence ID" value="TRX93675.1"/>
    <property type="molecule type" value="Genomic_DNA"/>
</dbReference>
<evidence type="ECO:0000256" key="4">
    <source>
        <dbReference type="ARBA" id="ARBA00023136"/>
    </source>
</evidence>
<protein>
    <submittedName>
        <fullName evidence="7">Uncharacterized protein</fullName>
    </submittedName>
</protein>
<name>A0A553I0H0_9PEZI</name>
<feature type="compositionally biased region" description="Polar residues" evidence="5">
    <location>
        <begin position="291"/>
        <end position="300"/>
    </location>
</feature>
<evidence type="ECO:0000313" key="7">
    <source>
        <dbReference type="EMBL" id="TRX93675.1"/>
    </source>
</evidence>
<dbReference type="InterPro" id="IPR045863">
    <property type="entry name" value="CorA_TM1_TM2"/>
</dbReference>
<dbReference type="Proteomes" id="UP000319160">
    <property type="component" value="Unassembled WGS sequence"/>
</dbReference>
<comment type="subcellular location">
    <subcellularLocation>
        <location evidence="1">Membrane</location>
        <topology evidence="1">Multi-pass membrane protein</topology>
    </subcellularLocation>
</comment>
<keyword evidence="3 6" id="KW-1133">Transmembrane helix</keyword>
<dbReference type="GO" id="GO:0016020">
    <property type="term" value="C:membrane"/>
    <property type="evidence" value="ECO:0007669"/>
    <property type="project" value="UniProtKB-SubCell"/>
</dbReference>
<evidence type="ECO:0000256" key="2">
    <source>
        <dbReference type="ARBA" id="ARBA00022692"/>
    </source>
</evidence>
<keyword evidence="2 6" id="KW-0812">Transmembrane</keyword>
<reference evidence="8" key="1">
    <citation type="submission" date="2019-06" db="EMBL/GenBank/DDBJ databases">
        <title>Draft genome sequence of the griseofulvin-producing fungus Xylaria cubensis strain G536.</title>
        <authorList>
            <person name="Mead M.E."/>
            <person name="Raja H.A."/>
            <person name="Steenwyk J.L."/>
            <person name="Knowles S.L."/>
            <person name="Oberlies N.H."/>
            <person name="Rokas A."/>
        </authorList>
    </citation>
    <scope>NUCLEOTIDE SEQUENCE [LARGE SCALE GENOMIC DNA]</scope>
    <source>
        <strain evidence="8">G536</strain>
    </source>
</reference>
<feature type="transmembrane region" description="Helical" evidence="6">
    <location>
        <begin position="379"/>
        <end position="403"/>
    </location>
</feature>
<organism evidence="7 8">
    <name type="scientific">Xylaria flabelliformis</name>
    <dbReference type="NCBI Taxonomy" id="2512241"/>
    <lineage>
        <taxon>Eukaryota</taxon>
        <taxon>Fungi</taxon>
        <taxon>Dikarya</taxon>
        <taxon>Ascomycota</taxon>
        <taxon>Pezizomycotina</taxon>
        <taxon>Sordariomycetes</taxon>
        <taxon>Xylariomycetidae</taxon>
        <taxon>Xylariales</taxon>
        <taxon>Xylariaceae</taxon>
        <taxon>Xylaria</taxon>
    </lineage>
</organism>
<comment type="caution">
    <text evidence="7">The sequence shown here is derived from an EMBL/GenBank/DDBJ whole genome shotgun (WGS) entry which is preliminary data.</text>
</comment>
<dbReference type="OrthoDB" id="3561681at2759"/>
<accession>A0A553I0H0</accession>
<proteinExistence type="predicted"/>
<evidence type="ECO:0000256" key="1">
    <source>
        <dbReference type="ARBA" id="ARBA00004141"/>
    </source>
</evidence>
<sequence length="450" mass="51179">MELATESFTPLTDGDLSKVFAYSGAPATVITYLRSQSKLVKEQYVKDKEWNTLIRENNTKDFAERALDTFKTPNVRTQRRGRADVPLFSQEEVTMQDELDGVKARVYNCRSTNAWGGDLAMTVTHFPHCELSFGILFGCTNSQKKYLIQQLSLAIQDSAHPLLLPDMFAELERNRHNQIFESVISKLELMIPVSSVEGLSNQQYFGDHSDNQARRDVYLDILHLKHGLTTWSRQLKKMLEHAWTLDAEYVGKLHPVDIQMATPLHKGSETNTDLFLRDPINDEDALIYEGRSSTQSSTSHGIGRLNTGRPPKPHQATMTKANIRTIERIKTILENYSDKIRECQTRFDGLTLTTQLFQGETSVLLALAASRDSRHMRTIALVTMVFLPGTFFATIFSMTFFNWQAKDGESTVSSMFWIYIAFSVISTIATLLVYYYFVAIRTKKVLHSSV</sequence>
<evidence type="ECO:0000256" key="3">
    <source>
        <dbReference type="ARBA" id="ARBA00022989"/>
    </source>
</evidence>
<evidence type="ECO:0000313" key="8">
    <source>
        <dbReference type="Proteomes" id="UP000319160"/>
    </source>
</evidence>
<keyword evidence="8" id="KW-1185">Reference proteome</keyword>
<evidence type="ECO:0000256" key="6">
    <source>
        <dbReference type="SAM" id="Phobius"/>
    </source>
</evidence>
<dbReference type="STRING" id="2512241.A0A553I0H0"/>
<dbReference type="SUPFAM" id="SSF144083">
    <property type="entry name" value="Magnesium transport protein CorA, transmembrane region"/>
    <property type="match status" value="1"/>
</dbReference>
<evidence type="ECO:0000256" key="5">
    <source>
        <dbReference type="SAM" id="MobiDB-lite"/>
    </source>
</evidence>
<feature type="transmembrane region" description="Helical" evidence="6">
    <location>
        <begin position="415"/>
        <end position="437"/>
    </location>
</feature>
<keyword evidence="4 6" id="KW-0472">Membrane</keyword>
<gene>
    <name evidence="7" type="ORF">FHL15_005351</name>
</gene>
<dbReference type="AlphaFoldDB" id="A0A553I0H0"/>
<feature type="region of interest" description="Disordered" evidence="5">
    <location>
        <begin position="291"/>
        <end position="318"/>
    </location>
</feature>
<dbReference type="Gene3D" id="1.20.58.340">
    <property type="entry name" value="Magnesium transport protein CorA, transmembrane region"/>
    <property type="match status" value="1"/>
</dbReference>